<accession>A0A9N9BDD9</accession>
<keyword evidence="2" id="KW-1185">Reference proteome</keyword>
<proteinExistence type="predicted"/>
<organism evidence="1 2">
    <name type="scientific">Ambispora leptoticha</name>
    <dbReference type="NCBI Taxonomy" id="144679"/>
    <lineage>
        <taxon>Eukaryota</taxon>
        <taxon>Fungi</taxon>
        <taxon>Fungi incertae sedis</taxon>
        <taxon>Mucoromycota</taxon>
        <taxon>Glomeromycotina</taxon>
        <taxon>Glomeromycetes</taxon>
        <taxon>Archaeosporales</taxon>
        <taxon>Ambisporaceae</taxon>
        <taxon>Ambispora</taxon>
    </lineage>
</organism>
<comment type="caution">
    <text evidence="1">The sequence shown here is derived from an EMBL/GenBank/DDBJ whole genome shotgun (WGS) entry which is preliminary data.</text>
</comment>
<feature type="non-terminal residue" evidence="1">
    <location>
        <position position="1"/>
    </location>
</feature>
<evidence type="ECO:0000313" key="2">
    <source>
        <dbReference type="Proteomes" id="UP000789508"/>
    </source>
</evidence>
<evidence type="ECO:0000313" key="1">
    <source>
        <dbReference type="EMBL" id="CAG8559851.1"/>
    </source>
</evidence>
<sequence>DFTVVIEQILSKYRTHTTVACPNQAIDFRSDYVIKSDDLNLNDILKKVLERGISQAKSLEISQATDLDLKVIWEKVFNEFGIVQKLQTGADENQQLQTKADESRYSSLIRAHINLVDYYREVKPYAKILQETLYEDLLNTITKLDNTCTVYDYQT</sequence>
<reference evidence="1" key="1">
    <citation type="submission" date="2021-06" db="EMBL/GenBank/DDBJ databases">
        <authorList>
            <person name="Kallberg Y."/>
            <person name="Tangrot J."/>
            <person name="Rosling A."/>
        </authorList>
    </citation>
    <scope>NUCLEOTIDE SEQUENCE</scope>
    <source>
        <strain evidence="1">FL130A</strain>
    </source>
</reference>
<dbReference type="EMBL" id="CAJVPS010002085">
    <property type="protein sequence ID" value="CAG8559851.1"/>
    <property type="molecule type" value="Genomic_DNA"/>
</dbReference>
<name>A0A9N9BDD9_9GLOM</name>
<protein>
    <submittedName>
        <fullName evidence="1">9888_t:CDS:1</fullName>
    </submittedName>
</protein>
<dbReference type="AlphaFoldDB" id="A0A9N9BDD9"/>
<dbReference type="Proteomes" id="UP000789508">
    <property type="component" value="Unassembled WGS sequence"/>
</dbReference>
<gene>
    <name evidence="1" type="ORF">ALEPTO_LOCUS6297</name>
</gene>